<reference evidence="7" key="1">
    <citation type="submission" date="2022-08" db="EMBL/GenBank/DDBJ databases">
        <authorList>
            <person name="Gutierrez-Valencia J."/>
        </authorList>
    </citation>
    <scope>NUCLEOTIDE SEQUENCE</scope>
</reference>
<feature type="transmembrane region" description="Helical" evidence="6">
    <location>
        <begin position="146"/>
        <end position="167"/>
    </location>
</feature>
<evidence type="ECO:0000256" key="2">
    <source>
        <dbReference type="ARBA" id="ARBA00006824"/>
    </source>
</evidence>
<evidence type="ECO:0000256" key="4">
    <source>
        <dbReference type="ARBA" id="ARBA00022989"/>
    </source>
</evidence>
<dbReference type="InterPro" id="IPR007248">
    <property type="entry name" value="Mpv17_PMP22"/>
</dbReference>
<keyword evidence="5 6" id="KW-0472">Membrane</keyword>
<feature type="transmembrane region" description="Helical" evidence="6">
    <location>
        <begin position="173"/>
        <end position="191"/>
    </location>
</feature>
<comment type="subcellular location">
    <subcellularLocation>
        <location evidence="1">Membrane</location>
        <topology evidence="1">Multi-pass membrane protein</topology>
    </subcellularLocation>
</comment>
<dbReference type="EMBL" id="CAMGYJ010000007">
    <property type="protein sequence ID" value="CAI0441513.1"/>
    <property type="molecule type" value="Genomic_DNA"/>
</dbReference>
<proteinExistence type="inferred from homology"/>
<evidence type="ECO:0000256" key="3">
    <source>
        <dbReference type="ARBA" id="ARBA00022692"/>
    </source>
</evidence>
<comment type="similarity">
    <text evidence="2 6">Belongs to the peroxisomal membrane protein PXMP2/4 family.</text>
</comment>
<dbReference type="AlphaFoldDB" id="A0AAV0M643"/>
<dbReference type="GO" id="GO:0016020">
    <property type="term" value="C:membrane"/>
    <property type="evidence" value="ECO:0007669"/>
    <property type="project" value="UniProtKB-SubCell"/>
</dbReference>
<dbReference type="PANTHER" id="PTHR11266">
    <property type="entry name" value="PEROXISOMAL MEMBRANE PROTEIN 2, PXMP2 MPV17"/>
    <property type="match status" value="1"/>
</dbReference>
<protein>
    <submittedName>
        <fullName evidence="7">Uncharacterized protein</fullName>
    </submittedName>
</protein>
<feature type="transmembrane region" description="Helical" evidence="6">
    <location>
        <begin position="65"/>
        <end position="84"/>
    </location>
</feature>
<evidence type="ECO:0000313" key="9">
    <source>
        <dbReference type="Proteomes" id="UP001154282"/>
    </source>
</evidence>
<comment type="caution">
    <text evidence="7">The sequence shown here is derived from an EMBL/GenBank/DDBJ whole genome shotgun (WGS) entry which is preliminary data.</text>
</comment>
<dbReference type="PANTHER" id="PTHR11266:SF17">
    <property type="entry name" value="PROTEIN MPV17"/>
    <property type="match status" value="1"/>
</dbReference>
<evidence type="ECO:0000256" key="5">
    <source>
        <dbReference type="ARBA" id="ARBA00023136"/>
    </source>
</evidence>
<accession>A0AAV0M643</accession>
<feature type="transmembrane region" description="Helical" evidence="6">
    <location>
        <begin position="104"/>
        <end position="126"/>
    </location>
</feature>
<dbReference type="EMBL" id="CAMGYJ010000007">
    <property type="protein sequence ID" value="CAI0441300.1"/>
    <property type="molecule type" value="Genomic_DNA"/>
</dbReference>
<dbReference type="Pfam" id="PF04117">
    <property type="entry name" value="Mpv17_PMP22"/>
    <property type="match status" value="1"/>
</dbReference>
<dbReference type="Proteomes" id="UP001154282">
    <property type="component" value="Unassembled WGS sequence"/>
</dbReference>
<evidence type="ECO:0000313" key="7">
    <source>
        <dbReference type="EMBL" id="CAI0441300.1"/>
    </source>
</evidence>
<evidence type="ECO:0000256" key="1">
    <source>
        <dbReference type="ARBA" id="ARBA00004141"/>
    </source>
</evidence>
<sequence length="214" mass="24597">MFNVWTWFQYCLAVHPLKTEVISSGLIWGAGDIAAQAINNYTAAADKPLVFQDDERPEKINWKRVATTSLFGFGFVGPVGHFWYQGLDRFMRSQLFHPNSLRFVGVKVAIDGFIFGPLDLLLFFTYMGIAAGKSVPQIRDDMKRDFLPAFMFEGGIWPIIQVVNFRFVPVKYQLLYVNFFCLIDSCFLSWLEQQRNAPWKAWVNSLVPFQGEKG</sequence>
<organism evidence="7 9">
    <name type="scientific">Linum tenue</name>
    <dbReference type="NCBI Taxonomy" id="586396"/>
    <lineage>
        <taxon>Eukaryota</taxon>
        <taxon>Viridiplantae</taxon>
        <taxon>Streptophyta</taxon>
        <taxon>Embryophyta</taxon>
        <taxon>Tracheophyta</taxon>
        <taxon>Spermatophyta</taxon>
        <taxon>Magnoliopsida</taxon>
        <taxon>eudicotyledons</taxon>
        <taxon>Gunneridae</taxon>
        <taxon>Pentapetalae</taxon>
        <taxon>rosids</taxon>
        <taxon>fabids</taxon>
        <taxon>Malpighiales</taxon>
        <taxon>Linaceae</taxon>
        <taxon>Linum</taxon>
    </lineage>
</organism>
<gene>
    <name evidence="7" type="ORF">LITE_LOCUS26821</name>
    <name evidence="8" type="ORF">LITE_LOCUS26900</name>
</gene>
<evidence type="ECO:0000313" key="8">
    <source>
        <dbReference type="EMBL" id="CAI0441513.1"/>
    </source>
</evidence>
<evidence type="ECO:0000256" key="6">
    <source>
        <dbReference type="RuleBase" id="RU363053"/>
    </source>
</evidence>
<keyword evidence="9" id="KW-1185">Reference proteome</keyword>
<keyword evidence="3 6" id="KW-0812">Transmembrane</keyword>
<name>A0AAV0M643_9ROSI</name>
<keyword evidence="4 6" id="KW-1133">Transmembrane helix</keyword>
<dbReference type="GO" id="GO:0005737">
    <property type="term" value="C:cytoplasm"/>
    <property type="evidence" value="ECO:0007669"/>
    <property type="project" value="TreeGrafter"/>
</dbReference>